<dbReference type="Proteomes" id="UP001255246">
    <property type="component" value="Unassembled WGS sequence"/>
</dbReference>
<sequence length="543" mass="59803">MKTNRLQTKSLLRITYLCALMLFFACSKDENIEPIGGSDDDDPISQGGDENFNSQLAQLQAFSQPDEIPAPELLAEEDPKRDLDYECTVRRYKAAPGFDEMLALDPSTDVIYPGAMLKGESIPTGEYIGINGGRAPITLSISLENIDGSASVEIDEPDLDGVRNGLNELLNQGVNGATPAELNFTVEEVYSEEHLDIALGANYRSKNKDVSASFDFSNSTYRYKYVVKFFQEYYTIDMTLPPNEDPGSLFTTLPNFNGTSPVIVSSAMYGRMVLYTVESDYSYLEVKSAFGLSFSQGQSSGEGGVDVDYEKIVSSSKVEALVIGGSAEDAVGVITGPDGVYSYIINGGNYSKESPGKLLAYKLRYIKKDMPVARVVLASEYPVRSCEEAWFKYKVTIEEISRTGIAEKEIFGNITAGIRKSGSTDYTGGSASWSKNDDNHVDVSPTDPKTINTSKEIELYRPNLSSDEVYLYAHLKDKNFIGYDDLGDDSLSIALEDIGYVPVLTIIDNPDGTKGPNRNYSHSLDSFEDKMKVTFTVKRVEYE</sequence>
<dbReference type="SUPFAM" id="SSF56978">
    <property type="entry name" value="Perfringolysin"/>
    <property type="match status" value="1"/>
</dbReference>
<accession>A0ABU3ACL3</accession>
<feature type="chain" id="PRO_5046943888" evidence="2">
    <location>
        <begin position="28"/>
        <end position="543"/>
    </location>
</feature>
<dbReference type="InterPro" id="IPR001869">
    <property type="entry name" value="Thiol_cytolysin"/>
</dbReference>
<dbReference type="InterPro" id="IPR036363">
    <property type="entry name" value="Thiol_cytolysin_ab_sf"/>
</dbReference>
<dbReference type="Gene3D" id="3.90.840.10">
    <property type="entry name" value="Thiol-activated cytolysin superfamily/Thiol-activated cytolysin, alpha-beta domain"/>
    <property type="match status" value="1"/>
</dbReference>
<feature type="signal peptide" evidence="2">
    <location>
        <begin position="1"/>
        <end position="27"/>
    </location>
</feature>
<dbReference type="PROSITE" id="PS51257">
    <property type="entry name" value="PROKAR_LIPOPROTEIN"/>
    <property type="match status" value="1"/>
</dbReference>
<evidence type="ECO:0000256" key="1">
    <source>
        <dbReference type="SAM" id="MobiDB-lite"/>
    </source>
</evidence>
<dbReference type="Pfam" id="PF01289">
    <property type="entry name" value="Thiol_cytolysin"/>
    <property type="match status" value="1"/>
</dbReference>
<evidence type="ECO:0000256" key="2">
    <source>
        <dbReference type="SAM" id="SignalP"/>
    </source>
</evidence>
<proteinExistence type="predicted"/>
<organism evidence="3 4">
    <name type="scientific">Croceitalea rosinachiae</name>
    <dbReference type="NCBI Taxonomy" id="3075596"/>
    <lineage>
        <taxon>Bacteria</taxon>
        <taxon>Pseudomonadati</taxon>
        <taxon>Bacteroidota</taxon>
        <taxon>Flavobacteriia</taxon>
        <taxon>Flavobacteriales</taxon>
        <taxon>Flavobacteriaceae</taxon>
        <taxon>Croceitalea</taxon>
    </lineage>
</organism>
<protein>
    <submittedName>
        <fullName evidence="3">Thiol-activated cytolysin family protein</fullName>
    </submittedName>
</protein>
<comment type="caution">
    <text evidence="3">The sequence shown here is derived from an EMBL/GenBank/DDBJ whole genome shotgun (WGS) entry which is preliminary data.</text>
</comment>
<dbReference type="EMBL" id="JAVRHR010000002">
    <property type="protein sequence ID" value="MDT0607653.1"/>
    <property type="molecule type" value="Genomic_DNA"/>
</dbReference>
<reference evidence="3 4" key="1">
    <citation type="submission" date="2023-09" db="EMBL/GenBank/DDBJ databases">
        <authorList>
            <person name="Rey-Velasco X."/>
        </authorList>
    </citation>
    <scope>NUCLEOTIDE SEQUENCE [LARGE SCALE GENOMIC DNA]</scope>
    <source>
        <strain evidence="3 4">F388</strain>
    </source>
</reference>
<dbReference type="Gene3D" id="3.40.30.40">
    <property type="entry name" value="Perfringolysin"/>
    <property type="match status" value="1"/>
</dbReference>
<evidence type="ECO:0000313" key="4">
    <source>
        <dbReference type="Proteomes" id="UP001255246"/>
    </source>
</evidence>
<keyword evidence="2" id="KW-0732">Signal</keyword>
<dbReference type="InterPro" id="IPR036359">
    <property type="entry name" value="Thiol_cytolysin_sf"/>
</dbReference>
<evidence type="ECO:0000313" key="3">
    <source>
        <dbReference type="EMBL" id="MDT0607653.1"/>
    </source>
</evidence>
<dbReference type="RefSeq" id="WP_311351580.1">
    <property type="nucleotide sequence ID" value="NZ_JAVRHR010000002.1"/>
</dbReference>
<keyword evidence="4" id="KW-1185">Reference proteome</keyword>
<feature type="region of interest" description="Disordered" evidence="1">
    <location>
        <begin position="429"/>
        <end position="448"/>
    </location>
</feature>
<gene>
    <name evidence="3" type="ORF">RM706_11450</name>
</gene>
<name>A0ABU3ACL3_9FLAO</name>